<evidence type="ECO:0000256" key="3">
    <source>
        <dbReference type="PROSITE-ProRule" id="PRU00339"/>
    </source>
</evidence>
<sequence length="332" mass="38442">MIIQSLHKISIKKRREEREKIIFSKVILSFFFLLFSFFLNAQDSIPASVNTAEKNNIEFQQHFFKALSDKAISNYQKAIQSLEKCNRILPNNKAVLFEFSKNYEKLGRNPEALTYIDLALELEPNNVWMLEHKVFILRKLANFSDAIIAQQKIAATHPKKKQLLVFLHLQNKDLTSAKKVLAELKEAKLLNSRLRSIERKINARKTTEEQPTKITENLNPKSLFEKEKSYKNLKALLDKLAADNDADLLKYSEQGLSLFPAQPFVYLMNGKAFNNNKDYKKALETLQNGIDFVIDNNEIEAKFYLEMSKAYQGLNNIKKANSYKNKAEKILK</sequence>
<dbReference type="Gene3D" id="1.25.40.10">
    <property type="entry name" value="Tetratricopeptide repeat domain"/>
    <property type="match status" value="2"/>
</dbReference>
<evidence type="ECO:0000313" key="5">
    <source>
        <dbReference type="EMBL" id="PHN97997.1"/>
    </source>
</evidence>
<proteinExistence type="predicted"/>
<evidence type="ECO:0000256" key="4">
    <source>
        <dbReference type="SAM" id="Phobius"/>
    </source>
</evidence>
<comment type="caution">
    <text evidence="5">The sequence shown here is derived from an EMBL/GenBank/DDBJ whole genome shotgun (WGS) entry which is preliminary data.</text>
</comment>
<dbReference type="SUPFAM" id="SSF48452">
    <property type="entry name" value="TPR-like"/>
    <property type="match status" value="1"/>
</dbReference>
<dbReference type="SMART" id="SM00028">
    <property type="entry name" value="TPR"/>
    <property type="match status" value="3"/>
</dbReference>
<name>A0A2G1BVC7_9FLAO</name>
<feature type="repeat" description="TPR" evidence="3">
    <location>
        <begin position="93"/>
        <end position="126"/>
    </location>
</feature>
<dbReference type="AlphaFoldDB" id="A0A2G1BVC7"/>
<keyword evidence="2 3" id="KW-0802">TPR repeat</keyword>
<feature type="transmembrane region" description="Helical" evidence="4">
    <location>
        <begin position="21"/>
        <end position="39"/>
    </location>
</feature>
<dbReference type="PROSITE" id="PS50005">
    <property type="entry name" value="TPR"/>
    <property type="match status" value="1"/>
</dbReference>
<evidence type="ECO:0000256" key="2">
    <source>
        <dbReference type="ARBA" id="ARBA00022803"/>
    </source>
</evidence>
<evidence type="ECO:0000256" key="1">
    <source>
        <dbReference type="ARBA" id="ARBA00022737"/>
    </source>
</evidence>
<dbReference type="InterPro" id="IPR019734">
    <property type="entry name" value="TPR_rpt"/>
</dbReference>
<evidence type="ECO:0000313" key="6">
    <source>
        <dbReference type="Proteomes" id="UP000222163"/>
    </source>
</evidence>
<keyword evidence="4" id="KW-1133">Transmembrane helix</keyword>
<keyword evidence="4" id="KW-0472">Membrane</keyword>
<dbReference type="InterPro" id="IPR011990">
    <property type="entry name" value="TPR-like_helical_dom_sf"/>
</dbReference>
<dbReference type="PANTHER" id="PTHR44943:SF8">
    <property type="entry name" value="TPR REPEAT-CONTAINING PROTEIN MJ0263"/>
    <property type="match status" value="1"/>
</dbReference>
<dbReference type="Proteomes" id="UP000222163">
    <property type="component" value="Unassembled WGS sequence"/>
</dbReference>
<keyword evidence="1" id="KW-0677">Repeat</keyword>
<evidence type="ECO:0008006" key="7">
    <source>
        <dbReference type="Google" id="ProtNLM"/>
    </source>
</evidence>
<gene>
    <name evidence="5" type="ORF">CSC81_06210</name>
</gene>
<organism evidence="5 6">
    <name type="scientific">Tenacibaculum discolor</name>
    <dbReference type="NCBI Taxonomy" id="361581"/>
    <lineage>
        <taxon>Bacteria</taxon>
        <taxon>Pseudomonadati</taxon>
        <taxon>Bacteroidota</taxon>
        <taxon>Flavobacteriia</taxon>
        <taxon>Flavobacteriales</taxon>
        <taxon>Flavobacteriaceae</taxon>
        <taxon>Tenacibaculum</taxon>
    </lineage>
</organism>
<dbReference type="EMBL" id="PDUU01000004">
    <property type="protein sequence ID" value="PHN97997.1"/>
    <property type="molecule type" value="Genomic_DNA"/>
</dbReference>
<keyword evidence="4" id="KW-0812">Transmembrane</keyword>
<dbReference type="PANTHER" id="PTHR44943">
    <property type="entry name" value="CELLULOSE SYNTHASE OPERON PROTEIN C"/>
    <property type="match status" value="1"/>
</dbReference>
<accession>A0A2G1BVC7</accession>
<dbReference type="InterPro" id="IPR051685">
    <property type="entry name" value="Ycf3/AcsC/BcsC/TPR_MFPF"/>
</dbReference>
<reference evidence="5 6" key="1">
    <citation type="journal article" date="2016" name="Nat. Commun.">
        <title>Microbial interactions lead to rapid micro-scale successions on model marine particles.</title>
        <authorList>
            <person name="Datta M.S."/>
            <person name="Sliwerska E."/>
            <person name="Gore J."/>
            <person name="Polz M.F."/>
            <person name="Cordero O.X."/>
        </authorList>
    </citation>
    <scope>NUCLEOTIDE SEQUENCE [LARGE SCALE GENOMIC DNA]</scope>
    <source>
        <strain evidence="5 6">4G03</strain>
    </source>
</reference>
<protein>
    <recommendedName>
        <fullName evidence="7">Tetratricopeptide repeat protein</fullName>
    </recommendedName>
</protein>